<protein>
    <submittedName>
        <fullName evidence="2">Uncharacterized protein</fullName>
    </submittedName>
</protein>
<feature type="region of interest" description="Disordered" evidence="1">
    <location>
        <begin position="1"/>
        <end position="29"/>
    </location>
</feature>
<gene>
    <name evidence="2" type="ORF">I5731_03260</name>
</gene>
<feature type="compositionally biased region" description="Basic residues" evidence="1">
    <location>
        <begin position="7"/>
        <end position="17"/>
    </location>
</feature>
<name>A0A931MYL0_9HYPH</name>
<dbReference type="AlphaFoldDB" id="A0A931MYL0"/>
<dbReference type="RefSeq" id="WP_197309927.1">
    <property type="nucleotide sequence ID" value="NZ_JADZLT010000040.1"/>
</dbReference>
<accession>A0A931MYL0</accession>
<dbReference type="EMBL" id="JADZLT010000040">
    <property type="protein sequence ID" value="MBH0236831.1"/>
    <property type="molecule type" value="Genomic_DNA"/>
</dbReference>
<organism evidence="2 3">
    <name type="scientific">Methylobrevis albus</name>
    <dbReference type="NCBI Taxonomy" id="2793297"/>
    <lineage>
        <taxon>Bacteria</taxon>
        <taxon>Pseudomonadati</taxon>
        <taxon>Pseudomonadota</taxon>
        <taxon>Alphaproteobacteria</taxon>
        <taxon>Hyphomicrobiales</taxon>
        <taxon>Pleomorphomonadaceae</taxon>
        <taxon>Methylobrevis</taxon>
    </lineage>
</organism>
<keyword evidence="3" id="KW-1185">Reference proteome</keyword>
<sequence>MVEGSRRSAKGPSRRRAATPSAPAVPSDAERRYLVRGLTAPGGKLPLYDIEERRIPAKIIEDCLAAGWAERWTSNPVKPDWLVCRLTETGRAAVTSRPSPPGGDEG</sequence>
<feature type="compositionally biased region" description="Low complexity" evidence="1">
    <location>
        <begin position="18"/>
        <end position="27"/>
    </location>
</feature>
<evidence type="ECO:0000313" key="2">
    <source>
        <dbReference type="EMBL" id="MBH0236831.1"/>
    </source>
</evidence>
<evidence type="ECO:0000256" key="1">
    <source>
        <dbReference type="SAM" id="MobiDB-lite"/>
    </source>
</evidence>
<dbReference type="Proteomes" id="UP000631694">
    <property type="component" value="Unassembled WGS sequence"/>
</dbReference>
<reference evidence="2" key="1">
    <citation type="submission" date="2020-12" db="EMBL/GenBank/DDBJ databases">
        <title>Methylobrevis albus sp. nov., isolated from fresh water lack sediment.</title>
        <authorList>
            <person name="Zou Q."/>
        </authorList>
    </citation>
    <scope>NUCLEOTIDE SEQUENCE</scope>
    <source>
        <strain evidence="2">L22</strain>
    </source>
</reference>
<comment type="caution">
    <text evidence="2">The sequence shown here is derived from an EMBL/GenBank/DDBJ whole genome shotgun (WGS) entry which is preliminary data.</text>
</comment>
<evidence type="ECO:0000313" key="3">
    <source>
        <dbReference type="Proteomes" id="UP000631694"/>
    </source>
</evidence>
<proteinExistence type="predicted"/>